<reference evidence="1 2" key="1">
    <citation type="submission" date="2014-07" db="EMBL/GenBank/DDBJ databases">
        <title>Whole Genome Sequence of the Amycolatopsis methanolica 239.</title>
        <authorList>
            <person name="Tang B."/>
        </authorList>
    </citation>
    <scope>NUCLEOTIDE SEQUENCE [LARGE SCALE GENOMIC DNA]</scope>
    <source>
        <strain evidence="1 2">239</strain>
    </source>
</reference>
<dbReference type="Proteomes" id="UP000062973">
    <property type="component" value="Chromosome"/>
</dbReference>
<accession>A0A076MQ78</accession>
<protein>
    <submittedName>
        <fullName evidence="1">Uncharacterized protein</fullName>
    </submittedName>
</protein>
<dbReference type="KEGG" id="amq:AMETH_2722"/>
<proteinExistence type="predicted"/>
<evidence type="ECO:0000313" key="2">
    <source>
        <dbReference type="Proteomes" id="UP000062973"/>
    </source>
</evidence>
<dbReference type="EMBL" id="CP009110">
    <property type="protein sequence ID" value="AIJ22814.1"/>
    <property type="molecule type" value="Genomic_DNA"/>
</dbReference>
<keyword evidence="2" id="KW-1185">Reference proteome</keyword>
<evidence type="ECO:0000313" key="1">
    <source>
        <dbReference type="EMBL" id="AIJ22814.1"/>
    </source>
</evidence>
<dbReference type="STRING" id="1068978.AMETH_2722"/>
<dbReference type="HOGENOM" id="CLU_3113869_0_0_11"/>
<gene>
    <name evidence="1" type="ORF">AMETH_2722</name>
</gene>
<sequence length="50" mass="5604">MIGDERGAEAQQPRHLLLARGLRAQAQVDPVLDRLGLAHLVEVQHRALRE</sequence>
<organism evidence="1 2">
    <name type="scientific">Amycolatopsis methanolica 239</name>
    <dbReference type="NCBI Taxonomy" id="1068978"/>
    <lineage>
        <taxon>Bacteria</taxon>
        <taxon>Bacillati</taxon>
        <taxon>Actinomycetota</taxon>
        <taxon>Actinomycetes</taxon>
        <taxon>Pseudonocardiales</taxon>
        <taxon>Pseudonocardiaceae</taxon>
        <taxon>Amycolatopsis</taxon>
        <taxon>Amycolatopsis methanolica group</taxon>
    </lineage>
</organism>
<dbReference type="AlphaFoldDB" id="A0A076MQ78"/>
<name>A0A076MQ78_AMYME</name>